<feature type="domain" description="TonB-dependent receptor plug" evidence="8">
    <location>
        <begin position="66"/>
        <end position="172"/>
    </location>
</feature>
<evidence type="ECO:0000256" key="5">
    <source>
        <dbReference type="SAM" id="MobiDB-lite"/>
    </source>
</evidence>
<dbReference type="InterPro" id="IPR010104">
    <property type="entry name" value="TonB_rcpt_bac"/>
</dbReference>
<evidence type="ECO:0000256" key="2">
    <source>
        <dbReference type="ARBA" id="ARBA00023136"/>
    </source>
</evidence>
<dbReference type="Pfam" id="PF07715">
    <property type="entry name" value="Plug"/>
    <property type="match status" value="1"/>
</dbReference>
<dbReference type="RefSeq" id="WP_252114994.1">
    <property type="nucleotide sequence ID" value="NZ_JAMSHT010000001.1"/>
</dbReference>
<keyword evidence="10" id="KW-1185">Reference proteome</keyword>
<dbReference type="Gene3D" id="2.170.130.10">
    <property type="entry name" value="TonB-dependent receptor, plug domain"/>
    <property type="match status" value="1"/>
</dbReference>
<gene>
    <name evidence="9" type="ORF">NDO55_10445</name>
</gene>
<feature type="domain" description="TonB-dependent receptor-like beta-barrel" evidence="7">
    <location>
        <begin position="444"/>
        <end position="998"/>
    </location>
</feature>
<dbReference type="InterPro" id="IPR000531">
    <property type="entry name" value="Beta-barrel_TonB"/>
</dbReference>
<evidence type="ECO:0000313" key="10">
    <source>
        <dbReference type="Proteomes" id="UP001155128"/>
    </source>
</evidence>
<evidence type="ECO:0000256" key="6">
    <source>
        <dbReference type="SAM" id="SignalP"/>
    </source>
</evidence>
<dbReference type="SUPFAM" id="SSF56935">
    <property type="entry name" value="Porins"/>
    <property type="match status" value="1"/>
</dbReference>
<feature type="signal peptide" evidence="6">
    <location>
        <begin position="1"/>
        <end position="26"/>
    </location>
</feature>
<dbReference type="InterPro" id="IPR036942">
    <property type="entry name" value="Beta-barrel_TonB_sf"/>
</dbReference>
<evidence type="ECO:0000256" key="4">
    <source>
        <dbReference type="RuleBase" id="RU003357"/>
    </source>
</evidence>
<dbReference type="PANTHER" id="PTHR40980">
    <property type="entry name" value="PLUG DOMAIN-CONTAINING PROTEIN"/>
    <property type="match status" value="1"/>
</dbReference>
<comment type="caution">
    <text evidence="9">The sequence shown here is derived from an EMBL/GenBank/DDBJ whole genome shotgun (WGS) entry which is preliminary data.</text>
</comment>
<dbReference type="NCBIfam" id="TIGR01782">
    <property type="entry name" value="TonB-Xanth-Caul"/>
    <property type="match status" value="1"/>
</dbReference>
<keyword evidence="4" id="KW-0798">TonB box</keyword>
<dbReference type="InterPro" id="IPR012910">
    <property type="entry name" value="Plug_dom"/>
</dbReference>
<feature type="chain" id="PRO_5040802745" evidence="6">
    <location>
        <begin position="27"/>
        <end position="1039"/>
    </location>
</feature>
<evidence type="ECO:0000256" key="1">
    <source>
        <dbReference type="ARBA" id="ARBA00004442"/>
    </source>
</evidence>
<sequence length="1039" mass="113933">MMTLRSGLFAGTAFASLALLPAAAMAQAQQGPQDSQPAAQPATPPDDEAVVITGQRGSILESIDDKRDSDAIGDTLSADQLGLFPDPNVAEGLARIPGIGFQRENDTGEGEFISIRGLDASYNTVLFNGIRTGTADEFRRTALDIVTANNVSSIRVTKSPLPEDASEGIGGVVDIRTRGPLERREGGFLQGDIRDNSFVDNYGYRIAGGYTWVDPSDTIGINIAASYRKTYLDTIYVNPASFTLEQVNAITLNGPNGPVTFVDEDPLTFVPEGFLDPNDFTNEQINFEDNLIDRDNYNISGVIDWRLSDSTVLTLGGRYTRDDTYQTTSNVEFDADNGDIDPDGMGGFLPSDFPDPEVTFEGQIEDSIEEREAYFLRGQTLAGNFTFDYVVGYSRAFEDEPILSIDFTNDFDDIPGGRADNDVTFVPLDFSNPPFAAPLPKDLDVFLQGIDPFCRDDDNEPCGEINDFDEDLVDSLENKRYNARFDTTYDFDDQDGFLRQVKVGVMYERSEYDALRIDISNVDDSLGPNGEFLGVDRSDRFGGSLPDNNAALGDYGLVDGSISSFDRIGDPYASIGFFGVTLFDPDALRDLRDTFRSTYYASQAAPLLIERVGAEEDFYTGYAQFRVGSGPLEIIGGARIEQYEGTFFAPSSFTGSIFFDEGDGGDAFQLVAPNATQTFTSTDNFEVLPRIIANYDISDQFKARFAYTTALARPTFDLLAAEVDGDFDIELTEGVALADATIGDVENVDIDFSLGNPELRNAYSQSFDISLEWYQDRGNAITLAAFYKTIDDFIFNSFAVEGQLDATSQQFDPEAAVAAAPFTAEGRALLQQLGGIDALVALPQASVSIRQPNNGRTAEVYGLELGVFHSFDYLPGALSNLFFTGNVTWQETSIDLELGTLTDDDALVILGLAQAGDTYVAEYDLFNAPEWTGNAALTYQDDNWEATVGYRYAGLQLEEISSFGFTQYIQPRGFVDLDIEYAFRDVGPFNRVTAVLSVNDALDNGRKPTTYETNIRQDFFPNFASFNGRTVTLGLRTTF</sequence>
<comment type="similarity">
    <text evidence="4">Belongs to the TonB-dependent receptor family.</text>
</comment>
<dbReference type="InterPro" id="IPR037066">
    <property type="entry name" value="Plug_dom_sf"/>
</dbReference>
<comment type="subcellular location">
    <subcellularLocation>
        <location evidence="1 4">Cell outer membrane</location>
    </subcellularLocation>
</comment>
<dbReference type="PANTHER" id="PTHR40980:SF4">
    <property type="entry name" value="TONB-DEPENDENT RECEPTOR-LIKE BETA-BARREL DOMAIN-CONTAINING PROTEIN"/>
    <property type="match status" value="1"/>
</dbReference>
<dbReference type="GO" id="GO:0009279">
    <property type="term" value="C:cell outer membrane"/>
    <property type="evidence" value="ECO:0007669"/>
    <property type="project" value="UniProtKB-SubCell"/>
</dbReference>
<keyword evidence="6" id="KW-0732">Signal</keyword>
<protein>
    <submittedName>
        <fullName evidence="9">TonB-dependent receptor</fullName>
    </submittedName>
</protein>
<proteinExistence type="inferred from homology"/>
<evidence type="ECO:0000313" key="9">
    <source>
        <dbReference type="EMBL" id="MCM8558235.1"/>
    </source>
</evidence>
<name>A0A9X2J3N7_9SPHN</name>
<dbReference type="AlphaFoldDB" id="A0A9X2J3N7"/>
<keyword evidence="3" id="KW-0998">Cell outer membrane</keyword>
<organism evidence="9 10">
    <name type="scientific">Sphingomicrobium sediminis</name>
    <dbReference type="NCBI Taxonomy" id="2950949"/>
    <lineage>
        <taxon>Bacteria</taxon>
        <taxon>Pseudomonadati</taxon>
        <taxon>Pseudomonadota</taxon>
        <taxon>Alphaproteobacteria</taxon>
        <taxon>Sphingomonadales</taxon>
        <taxon>Sphingomonadaceae</taxon>
        <taxon>Sphingomicrobium</taxon>
    </lineage>
</organism>
<dbReference type="Pfam" id="PF00593">
    <property type="entry name" value="TonB_dep_Rec_b-barrel"/>
    <property type="match status" value="1"/>
</dbReference>
<keyword evidence="9" id="KW-0675">Receptor</keyword>
<feature type="region of interest" description="Disordered" evidence="5">
    <location>
        <begin position="28"/>
        <end position="48"/>
    </location>
</feature>
<keyword evidence="2 4" id="KW-0472">Membrane</keyword>
<dbReference type="Proteomes" id="UP001155128">
    <property type="component" value="Unassembled WGS sequence"/>
</dbReference>
<evidence type="ECO:0000259" key="7">
    <source>
        <dbReference type="Pfam" id="PF00593"/>
    </source>
</evidence>
<accession>A0A9X2J3N7</accession>
<evidence type="ECO:0000256" key="3">
    <source>
        <dbReference type="ARBA" id="ARBA00023237"/>
    </source>
</evidence>
<dbReference type="Gene3D" id="2.40.170.20">
    <property type="entry name" value="TonB-dependent receptor, beta-barrel domain"/>
    <property type="match status" value="1"/>
</dbReference>
<evidence type="ECO:0000259" key="8">
    <source>
        <dbReference type="Pfam" id="PF07715"/>
    </source>
</evidence>
<feature type="compositionally biased region" description="Low complexity" evidence="5">
    <location>
        <begin position="28"/>
        <end position="41"/>
    </location>
</feature>
<reference evidence="9" key="1">
    <citation type="submission" date="2022-06" db="EMBL/GenBank/DDBJ databases">
        <title>Sphingomicrobium sedimins sp. nov., a marine bacterium isolated from tidal flat.</title>
        <authorList>
            <person name="Kim C.-H."/>
            <person name="Yoo Y."/>
            <person name="Kim J.-J."/>
        </authorList>
    </citation>
    <scope>NUCLEOTIDE SEQUENCE</scope>
    <source>
        <strain evidence="9">GRR-S6-50</strain>
    </source>
</reference>
<dbReference type="EMBL" id="JAMSHT010000001">
    <property type="protein sequence ID" value="MCM8558235.1"/>
    <property type="molecule type" value="Genomic_DNA"/>
</dbReference>